<evidence type="ECO:0000256" key="1">
    <source>
        <dbReference type="SAM" id="MobiDB-lite"/>
    </source>
</evidence>
<feature type="region of interest" description="Disordered" evidence="1">
    <location>
        <begin position="66"/>
        <end position="108"/>
    </location>
</feature>
<evidence type="ECO:0000313" key="2">
    <source>
        <dbReference type="EMBL" id="KAK8028386.1"/>
    </source>
</evidence>
<dbReference type="Pfam" id="PF09962">
    <property type="entry name" value="DUF2196"/>
    <property type="match status" value="1"/>
</dbReference>
<feature type="compositionally biased region" description="Basic residues" evidence="1">
    <location>
        <begin position="135"/>
        <end position="144"/>
    </location>
</feature>
<name>A0ABR1S984_9PEZI</name>
<accession>A0ABR1S984</accession>
<feature type="region of interest" description="Disordered" evidence="1">
    <location>
        <begin position="135"/>
        <end position="171"/>
    </location>
</feature>
<gene>
    <name evidence="2" type="ORF">PG991_005442</name>
</gene>
<protein>
    <submittedName>
        <fullName evidence="2">MFS multidrug transporter</fullName>
    </submittedName>
</protein>
<keyword evidence="3" id="KW-1185">Reference proteome</keyword>
<comment type="caution">
    <text evidence="2">The sequence shown here is derived from an EMBL/GenBank/DDBJ whole genome shotgun (WGS) entry which is preliminary data.</text>
</comment>
<feature type="compositionally biased region" description="Low complexity" evidence="1">
    <location>
        <begin position="147"/>
        <end position="170"/>
    </location>
</feature>
<organism evidence="2 3">
    <name type="scientific">Apiospora marii</name>
    <dbReference type="NCBI Taxonomy" id="335849"/>
    <lineage>
        <taxon>Eukaryota</taxon>
        <taxon>Fungi</taxon>
        <taxon>Dikarya</taxon>
        <taxon>Ascomycota</taxon>
        <taxon>Pezizomycotina</taxon>
        <taxon>Sordariomycetes</taxon>
        <taxon>Xylariomycetidae</taxon>
        <taxon>Amphisphaeriales</taxon>
        <taxon>Apiosporaceae</taxon>
        <taxon>Apiospora</taxon>
    </lineage>
</organism>
<sequence length="202" mass="20899">MASRVPNTSQVIPGASVSIVLKADQRTGREVQGVVQNVLTRGDHHRGIKVRLTDGRIGRVQRMAPASADGVAPGSAGAGVPPAGGPGPTLSMAPQPVQFTRSEGRQRPQYQDARFDGHFEPPPEQIDLAAYIKAPKQKKKGRKGAKNEPPATDDAATAASGGEGSNANPATDVVSATATCPVCSAFEGDEAAVAHHVATHFE</sequence>
<dbReference type="PANTHER" id="PTHR40069:SF1">
    <property type="entry name" value="YWBE PROTEIN"/>
    <property type="match status" value="1"/>
</dbReference>
<feature type="compositionally biased region" description="Low complexity" evidence="1">
    <location>
        <begin position="66"/>
        <end position="81"/>
    </location>
</feature>
<proteinExistence type="predicted"/>
<dbReference type="EMBL" id="JAQQWI010000007">
    <property type="protein sequence ID" value="KAK8028386.1"/>
    <property type="molecule type" value="Genomic_DNA"/>
</dbReference>
<evidence type="ECO:0000313" key="3">
    <source>
        <dbReference type="Proteomes" id="UP001396898"/>
    </source>
</evidence>
<dbReference type="NCBIfam" id="TIGR03833">
    <property type="entry name" value="YwbE family protein"/>
    <property type="match status" value="1"/>
</dbReference>
<reference evidence="2 3" key="1">
    <citation type="submission" date="2023-01" db="EMBL/GenBank/DDBJ databases">
        <title>Analysis of 21 Apiospora genomes using comparative genomics revels a genus with tremendous synthesis potential of carbohydrate active enzymes and secondary metabolites.</title>
        <authorList>
            <person name="Sorensen T."/>
        </authorList>
    </citation>
    <scope>NUCLEOTIDE SEQUENCE [LARGE SCALE GENOMIC DNA]</scope>
    <source>
        <strain evidence="2 3">CBS 20057</strain>
    </source>
</reference>
<dbReference type="InterPro" id="IPR019240">
    <property type="entry name" value="DUF2196"/>
</dbReference>
<dbReference type="Proteomes" id="UP001396898">
    <property type="component" value="Unassembled WGS sequence"/>
</dbReference>
<dbReference type="PANTHER" id="PTHR40069">
    <property type="entry name" value="YWBE PROTEIN"/>
    <property type="match status" value="1"/>
</dbReference>